<dbReference type="PANTHER" id="PTHR11732">
    <property type="entry name" value="ALDO/KETO REDUCTASE"/>
    <property type="match status" value="1"/>
</dbReference>
<evidence type="ECO:0000256" key="3">
    <source>
        <dbReference type="PIRSR" id="PIRSR000097-1"/>
    </source>
</evidence>
<evidence type="ECO:0000256" key="2">
    <source>
        <dbReference type="ARBA" id="ARBA00022857"/>
    </source>
</evidence>
<dbReference type="PROSITE" id="PS00062">
    <property type="entry name" value="ALDOKETO_REDUCTASE_2"/>
    <property type="match status" value="1"/>
</dbReference>
<evidence type="ECO:0000313" key="7">
    <source>
        <dbReference type="EMBL" id="KAL3642275.1"/>
    </source>
</evidence>
<dbReference type="InterPro" id="IPR023210">
    <property type="entry name" value="NADP_OxRdtase_dom"/>
</dbReference>
<protein>
    <recommendedName>
        <fullName evidence="6">NADP-dependent oxidoreductase domain-containing protein</fullName>
    </recommendedName>
</protein>
<proteinExistence type="inferred from homology"/>
<evidence type="ECO:0000259" key="6">
    <source>
        <dbReference type="Pfam" id="PF00248"/>
    </source>
</evidence>
<keyword evidence="2" id="KW-0521">NADP</keyword>
<dbReference type="GO" id="GO:0035835">
    <property type="term" value="P:indole alkaloid biosynthetic process"/>
    <property type="evidence" value="ECO:0007669"/>
    <property type="project" value="UniProtKB-ARBA"/>
</dbReference>
<evidence type="ECO:0000256" key="4">
    <source>
        <dbReference type="PIRSR" id="PIRSR000097-2"/>
    </source>
</evidence>
<dbReference type="InterPro" id="IPR044497">
    <property type="entry name" value="AKR4A/B"/>
</dbReference>
<evidence type="ECO:0000256" key="1">
    <source>
        <dbReference type="ARBA" id="ARBA00007905"/>
    </source>
</evidence>
<dbReference type="InterPro" id="IPR018170">
    <property type="entry name" value="Aldo/ket_reductase_CS"/>
</dbReference>
<dbReference type="Proteomes" id="UP001632038">
    <property type="component" value="Unassembled WGS sequence"/>
</dbReference>
<dbReference type="FunFam" id="3.20.20.100:FF:000013">
    <property type="entry name" value="NADPH-dependent codeinone reductase 1-1"/>
    <property type="match status" value="1"/>
</dbReference>
<evidence type="ECO:0000313" key="8">
    <source>
        <dbReference type="Proteomes" id="UP001632038"/>
    </source>
</evidence>
<keyword evidence="8" id="KW-1185">Reference proteome</keyword>
<comment type="similarity">
    <text evidence="1">Belongs to the aldo/keto reductase family.</text>
</comment>
<dbReference type="InterPro" id="IPR036812">
    <property type="entry name" value="NAD(P)_OxRdtase_dom_sf"/>
</dbReference>
<feature type="active site" description="Proton donor" evidence="3">
    <location>
        <position position="57"/>
    </location>
</feature>
<name>A0ABD3DIZ3_9LAMI</name>
<comment type="caution">
    <text evidence="7">The sequence shown here is derived from an EMBL/GenBank/DDBJ whole genome shotgun (WGS) entry which is preliminary data.</text>
</comment>
<dbReference type="InterPro" id="IPR020471">
    <property type="entry name" value="AKR"/>
</dbReference>
<accession>A0ABD3DIZ3</accession>
<evidence type="ECO:0000256" key="5">
    <source>
        <dbReference type="PIRSR" id="PIRSR000097-3"/>
    </source>
</evidence>
<reference evidence="8" key="1">
    <citation type="journal article" date="2024" name="IScience">
        <title>Strigolactones Initiate the Formation of Haustorium-like Structures in Castilleja.</title>
        <authorList>
            <person name="Buerger M."/>
            <person name="Peterson D."/>
            <person name="Chory J."/>
        </authorList>
    </citation>
    <scope>NUCLEOTIDE SEQUENCE [LARGE SCALE GENOMIC DNA]</scope>
</reference>
<dbReference type="PRINTS" id="PR00069">
    <property type="entry name" value="ALDKETRDTASE"/>
</dbReference>
<dbReference type="Pfam" id="PF00248">
    <property type="entry name" value="Aldo_ket_red"/>
    <property type="match status" value="1"/>
</dbReference>
<gene>
    <name evidence="7" type="ORF">CASFOL_013090</name>
</gene>
<dbReference type="EMBL" id="JAVIJP010000016">
    <property type="protein sequence ID" value="KAL3642275.1"/>
    <property type="molecule type" value="Genomic_DNA"/>
</dbReference>
<feature type="domain" description="NADP-dependent oxidoreductase" evidence="6">
    <location>
        <begin position="25"/>
        <end position="294"/>
    </location>
</feature>
<sequence length="323" mass="36275">MEKEIIVPEILLNSGHKMPTLGLGNGSPPYPPPDQLTSILVGAIATGYRHFDTASTYGTEEACGRAVVAALECGLIKKRDDIFVTSKLHIGDAHRDLVVPALKETIRELGLEYVDLYLIHWPIRIKQRGDKKLTVSEEDMLHFDINGVWEGMEECSNLGLAKSIGVSNFSCAKLTRIFDFANIPPAVNQVEMNVAWQQQKMLQFCKEKNIHVCAWSPLGANGAFWGTCAVMESPVLKQIAATMNKSIAQVALRWIYEQGASPIVKSYNKERMKENMQIFDWELSDEHVCEIQKIPQAKGFKGEMFIFPEGQYKTLEELWDGEI</sequence>
<feature type="site" description="Lowers pKa of active site Tyr" evidence="5">
    <location>
        <position position="87"/>
    </location>
</feature>
<dbReference type="PROSITE" id="PS00798">
    <property type="entry name" value="ALDOKETO_REDUCTASE_1"/>
    <property type="match status" value="1"/>
</dbReference>
<dbReference type="PIRSF" id="PIRSF000097">
    <property type="entry name" value="AKR"/>
    <property type="match status" value="1"/>
</dbReference>
<organism evidence="7 8">
    <name type="scientific">Castilleja foliolosa</name>
    <dbReference type="NCBI Taxonomy" id="1961234"/>
    <lineage>
        <taxon>Eukaryota</taxon>
        <taxon>Viridiplantae</taxon>
        <taxon>Streptophyta</taxon>
        <taxon>Embryophyta</taxon>
        <taxon>Tracheophyta</taxon>
        <taxon>Spermatophyta</taxon>
        <taxon>Magnoliopsida</taxon>
        <taxon>eudicotyledons</taxon>
        <taxon>Gunneridae</taxon>
        <taxon>Pentapetalae</taxon>
        <taxon>asterids</taxon>
        <taxon>lamiids</taxon>
        <taxon>Lamiales</taxon>
        <taxon>Orobanchaceae</taxon>
        <taxon>Pedicularideae</taxon>
        <taxon>Castillejinae</taxon>
        <taxon>Castilleja</taxon>
    </lineage>
</organism>
<dbReference type="CDD" id="cd19124">
    <property type="entry name" value="AKR_AKR4A_4B"/>
    <property type="match status" value="1"/>
</dbReference>
<dbReference type="AlphaFoldDB" id="A0ABD3DIZ3"/>
<dbReference type="Gene3D" id="3.20.20.100">
    <property type="entry name" value="NADP-dependent oxidoreductase domain"/>
    <property type="match status" value="1"/>
</dbReference>
<dbReference type="SUPFAM" id="SSF51430">
    <property type="entry name" value="NAD(P)-linked oxidoreductase"/>
    <property type="match status" value="1"/>
</dbReference>
<feature type="binding site" evidence="4">
    <location>
        <position position="120"/>
    </location>
    <ligand>
        <name>substrate</name>
    </ligand>
</feature>
<dbReference type="PROSITE" id="PS00063">
    <property type="entry name" value="ALDOKETO_REDUCTASE_3"/>
    <property type="match status" value="1"/>
</dbReference>